<sequence>MNYLLIGGAGYIGSHIKEELLKDKKNNIIIFDNFSTGFKEFTTGAKVVQGDFVNYEELKSVFVKNKIDVVILLAAKIAVGESVLKPIEYYDNNVKGAINTLKCIKEFNVPKLIFSSTAATYGLGENKPLKEDDPKSPINPYGAGKLMVERMIQDLANVAEFKYVILRYFNVAGASESDKIGYLTKDQTKVSHIVPVISSSYFNITPELKVFGDDYKTKDGTCVRDYVHVVDLARAHIESVKYLDKNNSNIFNVGSKNGYSVLEIIKSFEKVNGIKLKYKIGPRRAGDPDFLVADSTKIRKLMNFSNIYSLDDIVASEFRWRKNVVKKNMKN</sequence>
<name>A0ABY5J1U2_9BACT</name>
<dbReference type="EMBL" id="CP101808">
    <property type="protein sequence ID" value="UUD37220.1"/>
    <property type="molecule type" value="Genomic_DNA"/>
</dbReference>
<gene>
    <name evidence="12" type="primary">galE</name>
    <name evidence="12" type="ORF">NPA09_01445</name>
</gene>
<protein>
    <recommendedName>
        <fullName evidence="6 10">UDP-glucose 4-epimerase</fullName>
        <ecNumber evidence="5 10">5.1.3.2</ecNumber>
    </recommendedName>
</protein>
<comment type="subunit">
    <text evidence="10">Homodimer.</text>
</comment>
<dbReference type="RefSeq" id="WP_129721948.1">
    <property type="nucleotide sequence ID" value="NZ_CP101808.1"/>
</dbReference>
<dbReference type="PANTHER" id="PTHR43725">
    <property type="entry name" value="UDP-GLUCOSE 4-EPIMERASE"/>
    <property type="match status" value="1"/>
</dbReference>
<accession>A0ABY5J1U2</accession>
<keyword evidence="7 10" id="KW-0520">NAD</keyword>
<feature type="domain" description="NAD-dependent epimerase/dehydratase" evidence="11">
    <location>
        <begin position="4"/>
        <end position="254"/>
    </location>
</feature>
<dbReference type="Gene3D" id="3.40.50.720">
    <property type="entry name" value="NAD(P)-binding Rossmann-like Domain"/>
    <property type="match status" value="1"/>
</dbReference>
<dbReference type="InterPro" id="IPR036291">
    <property type="entry name" value="NAD(P)-bd_dom_sf"/>
</dbReference>
<dbReference type="Pfam" id="PF01370">
    <property type="entry name" value="Epimerase"/>
    <property type="match status" value="1"/>
</dbReference>
<dbReference type="GO" id="GO:0003978">
    <property type="term" value="F:UDP-glucose 4-epimerase activity"/>
    <property type="evidence" value="ECO:0007669"/>
    <property type="project" value="UniProtKB-EC"/>
</dbReference>
<comment type="pathway">
    <text evidence="3 10">Carbohydrate metabolism; galactose metabolism.</text>
</comment>
<reference evidence="12" key="1">
    <citation type="submission" date="2022-07" db="EMBL/GenBank/DDBJ databases">
        <title>Complete genome of Mycoplasma equigenitalium type strain T37.</title>
        <authorList>
            <person name="Spergser J."/>
        </authorList>
    </citation>
    <scope>NUCLEOTIDE SEQUENCE</scope>
    <source>
        <strain evidence="12">T37</strain>
    </source>
</reference>
<dbReference type="InterPro" id="IPR005886">
    <property type="entry name" value="UDP_G4E"/>
</dbReference>
<dbReference type="PANTHER" id="PTHR43725:SF53">
    <property type="entry name" value="UDP-ARABINOSE 4-EPIMERASE 1"/>
    <property type="match status" value="1"/>
</dbReference>
<evidence type="ECO:0000256" key="8">
    <source>
        <dbReference type="ARBA" id="ARBA00023235"/>
    </source>
</evidence>
<dbReference type="EC" id="5.1.3.2" evidence="5 10"/>
<evidence type="ECO:0000256" key="5">
    <source>
        <dbReference type="ARBA" id="ARBA00013189"/>
    </source>
</evidence>
<dbReference type="NCBIfam" id="TIGR01179">
    <property type="entry name" value="galE"/>
    <property type="match status" value="1"/>
</dbReference>
<evidence type="ECO:0000256" key="10">
    <source>
        <dbReference type="RuleBase" id="RU366046"/>
    </source>
</evidence>
<evidence type="ECO:0000256" key="7">
    <source>
        <dbReference type="ARBA" id="ARBA00023027"/>
    </source>
</evidence>
<comment type="cofactor">
    <cofactor evidence="2 10">
        <name>NAD(+)</name>
        <dbReference type="ChEBI" id="CHEBI:57540"/>
    </cofactor>
</comment>
<comment type="similarity">
    <text evidence="4 10">Belongs to the NAD(P)-dependent epimerase/dehydratase family.</text>
</comment>
<keyword evidence="13" id="KW-1185">Reference proteome</keyword>
<evidence type="ECO:0000256" key="1">
    <source>
        <dbReference type="ARBA" id="ARBA00000083"/>
    </source>
</evidence>
<evidence type="ECO:0000256" key="3">
    <source>
        <dbReference type="ARBA" id="ARBA00004947"/>
    </source>
</evidence>
<proteinExistence type="inferred from homology"/>
<dbReference type="SUPFAM" id="SSF51735">
    <property type="entry name" value="NAD(P)-binding Rossmann-fold domains"/>
    <property type="match status" value="1"/>
</dbReference>
<evidence type="ECO:0000313" key="13">
    <source>
        <dbReference type="Proteomes" id="UP001059576"/>
    </source>
</evidence>
<dbReference type="InterPro" id="IPR001509">
    <property type="entry name" value="Epimerase_deHydtase"/>
</dbReference>
<dbReference type="Proteomes" id="UP001059576">
    <property type="component" value="Chromosome"/>
</dbReference>
<keyword evidence="9 10" id="KW-0119">Carbohydrate metabolism</keyword>
<evidence type="ECO:0000259" key="11">
    <source>
        <dbReference type="Pfam" id="PF01370"/>
    </source>
</evidence>
<evidence type="ECO:0000313" key="12">
    <source>
        <dbReference type="EMBL" id="UUD37220.1"/>
    </source>
</evidence>
<organism evidence="12 13">
    <name type="scientific">Mycoplasmopsis equigenitalium</name>
    <dbReference type="NCBI Taxonomy" id="114883"/>
    <lineage>
        <taxon>Bacteria</taxon>
        <taxon>Bacillati</taxon>
        <taxon>Mycoplasmatota</taxon>
        <taxon>Mycoplasmoidales</taxon>
        <taxon>Metamycoplasmataceae</taxon>
        <taxon>Mycoplasmopsis</taxon>
    </lineage>
</organism>
<keyword evidence="8 10" id="KW-0413">Isomerase</keyword>
<evidence type="ECO:0000256" key="9">
    <source>
        <dbReference type="ARBA" id="ARBA00023277"/>
    </source>
</evidence>
<comment type="catalytic activity">
    <reaction evidence="1 10">
        <text>UDP-alpha-D-glucose = UDP-alpha-D-galactose</text>
        <dbReference type="Rhea" id="RHEA:22168"/>
        <dbReference type="ChEBI" id="CHEBI:58885"/>
        <dbReference type="ChEBI" id="CHEBI:66914"/>
        <dbReference type="EC" id="5.1.3.2"/>
    </reaction>
</comment>
<dbReference type="Gene3D" id="3.90.25.10">
    <property type="entry name" value="UDP-galactose 4-epimerase, domain 1"/>
    <property type="match status" value="1"/>
</dbReference>
<evidence type="ECO:0000256" key="2">
    <source>
        <dbReference type="ARBA" id="ARBA00001911"/>
    </source>
</evidence>
<evidence type="ECO:0000256" key="6">
    <source>
        <dbReference type="ARBA" id="ARBA00018569"/>
    </source>
</evidence>
<evidence type="ECO:0000256" key="4">
    <source>
        <dbReference type="ARBA" id="ARBA00007637"/>
    </source>
</evidence>
<dbReference type="CDD" id="cd05247">
    <property type="entry name" value="UDP_G4E_1_SDR_e"/>
    <property type="match status" value="1"/>
</dbReference>